<evidence type="ECO:0000313" key="7">
    <source>
        <dbReference type="EMBL" id="SOC20816.1"/>
    </source>
</evidence>
<dbReference type="Proteomes" id="UP000219068">
    <property type="component" value="Unassembled WGS sequence"/>
</dbReference>
<keyword evidence="4" id="KW-0804">Transcription</keyword>
<dbReference type="Pfam" id="PF00440">
    <property type="entry name" value="TetR_N"/>
    <property type="match status" value="1"/>
</dbReference>
<evidence type="ECO:0000256" key="2">
    <source>
        <dbReference type="ARBA" id="ARBA00023015"/>
    </source>
</evidence>
<evidence type="ECO:0000313" key="8">
    <source>
        <dbReference type="Proteomes" id="UP000219068"/>
    </source>
</evidence>
<feature type="domain" description="HTH tetR-type" evidence="6">
    <location>
        <begin position="8"/>
        <end position="68"/>
    </location>
</feature>
<evidence type="ECO:0000259" key="6">
    <source>
        <dbReference type="PROSITE" id="PS50977"/>
    </source>
</evidence>
<dbReference type="GO" id="GO:0000976">
    <property type="term" value="F:transcription cis-regulatory region binding"/>
    <property type="evidence" value="ECO:0007669"/>
    <property type="project" value="TreeGrafter"/>
</dbReference>
<dbReference type="SUPFAM" id="SSF46689">
    <property type="entry name" value="Homeodomain-like"/>
    <property type="match status" value="1"/>
</dbReference>
<dbReference type="Gene3D" id="1.10.357.10">
    <property type="entry name" value="Tetracycline Repressor, domain 2"/>
    <property type="match status" value="1"/>
</dbReference>
<dbReference type="InterPro" id="IPR009057">
    <property type="entry name" value="Homeodomain-like_sf"/>
</dbReference>
<dbReference type="AlphaFoldDB" id="A0A285TJB6"/>
<dbReference type="EMBL" id="OBMM01000003">
    <property type="protein sequence ID" value="SOC20816.1"/>
    <property type="molecule type" value="Genomic_DNA"/>
</dbReference>
<dbReference type="SUPFAM" id="SSF48498">
    <property type="entry name" value="Tetracyclin repressor-like, C-terminal domain"/>
    <property type="match status" value="1"/>
</dbReference>
<protein>
    <submittedName>
        <fullName evidence="7">Transcriptional regulator, TetR family</fullName>
    </submittedName>
</protein>
<organism evidence="7 8">
    <name type="scientific">Thalassospira xiamenensis</name>
    <dbReference type="NCBI Taxonomy" id="220697"/>
    <lineage>
        <taxon>Bacteria</taxon>
        <taxon>Pseudomonadati</taxon>
        <taxon>Pseudomonadota</taxon>
        <taxon>Alphaproteobacteria</taxon>
        <taxon>Rhodospirillales</taxon>
        <taxon>Thalassospiraceae</taxon>
        <taxon>Thalassospira</taxon>
    </lineage>
</organism>
<dbReference type="InterPro" id="IPR001647">
    <property type="entry name" value="HTH_TetR"/>
</dbReference>
<dbReference type="RefSeq" id="WP_097052075.1">
    <property type="nucleotide sequence ID" value="NZ_OBMM01000003.1"/>
</dbReference>
<accession>A0A285TJB6</accession>
<dbReference type="PANTHER" id="PTHR30055">
    <property type="entry name" value="HTH-TYPE TRANSCRIPTIONAL REGULATOR RUTR"/>
    <property type="match status" value="1"/>
</dbReference>
<dbReference type="InterPro" id="IPR036271">
    <property type="entry name" value="Tet_transcr_reg_TetR-rel_C_sf"/>
</dbReference>
<dbReference type="GO" id="GO:0003700">
    <property type="term" value="F:DNA-binding transcription factor activity"/>
    <property type="evidence" value="ECO:0007669"/>
    <property type="project" value="TreeGrafter"/>
</dbReference>
<sequence length="205" mass="23033">MPKIVNHDKRRGEIIDALIRLAACTGLHMITMRAVATEADVSLRLVQYYFTDKAGLMHAALRKLETDSHQRWAERLSGDSTTDNSRKILESFITEAIPDDRQSRTFHLVWLSYAMIAMTDAFMASHPFAEGPKRLERQLYDLFVKCQLDGSLPVEADPAFEATRLITLVHGLGTSVMIDHLDASSAIATAHRHLETVFTPETARI</sequence>
<proteinExistence type="predicted"/>
<dbReference type="PANTHER" id="PTHR30055:SF234">
    <property type="entry name" value="HTH-TYPE TRANSCRIPTIONAL REGULATOR BETI"/>
    <property type="match status" value="1"/>
</dbReference>
<name>A0A285TJB6_9PROT</name>
<evidence type="ECO:0000256" key="5">
    <source>
        <dbReference type="PROSITE-ProRule" id="PRU00335"/>
    </source>
</evidence>
<keyword evidence="2" id="KW-0805">Transcription regulation</keyword>
<reference evidence="7 8" key="1">
    <citation type="submission" date="2017-08" db="EMBL/GenBank/DDBJ databases">
        <authorList>
            <person name="de Groot N.N."/>
        </authorList>
    </citation>
    <scope>NUCLEOTIDE SEQUENCE [LARGE SCALE GENOMIC DNA]</scope>
    <source>
        <strain evidence="7 8">USBA 78</strain>
    </source>
</reference>
<dbReference type="Pfam" id="PF13977">
    <property type="entry name" value="TetR_C_6"/>
    <property type="match status" value="1"/>
</dbReference>
<feature type="DNA-binding region" description="H-T-H motif" evidence="5">
    <location>
        <begin position="31"/>
        <end position="50"/>
    </location>
</feature>
<keyword evidence="3 5" id="KW-0238">DNA-binding</keyword>
<dbReference type="PROSITE" id="PS50977">
    <property type="entry name" value="HTH_TETR_2"/>
    <property type="match status" value="1"/>
</dbReference>
<evidence type="ECO:0000256" key="1">
    <source>
        <dbReference type="ARBA" id="ARBA00022491"/>
    </source>
</evidence>
<gene>
    <name evidence="7" type="ORF">SAMN05428964_103226</name>
</gene>
<keyword evidence="1" id="KW-0678">Repressor</keyword>
<evidence type="ECO:0000256" key="4">
    <source>
        <dbReference type="ARBA" id="ARBA00023163"/>
    </source>
</evidence>
<evidence type="ECO:0000256" key="3">
    <source>
        <dbReference type="ARBA" id="ARBA00023125"/>
    </source>
</evidence>
<dbReference type="InterPro" id="IPR050109">
    <property type="entry name" value="HTH-type_TetR-like_transc_reg"/>
</dbReference>
<dbReference type="InterPro" id="IPR039538">
    <property type="entry name" value="BetI_C"/>
</dbReference>